<dbReference type="RefSeq" id="XP_044553732.1">
    <property type="nucleotide sequence ID" value="XM_044689187.1"/>
</dbReference>
<gene>
    <name evidence="6" type="ORF">C9374_013323</name>
</gene>
<dbReference type="Pfam" id="PF01775">
    <property type="entry name" value="Ribosomal_L18A"/>
    <property type="match status" value="1"/>
</dbReference>
<keyword evidence="2 4" id="KW-0689">Ribosomal protein</keyword>
<dbReference type="AlphaFoldDB" id="A0AA88KN87"/>
<sequence length="188" mass="21843">MAKQTTQVSNAGAKTQIHHYEIIARKLPGNSTERPPLFRMQIFAPNKVIARSRFWYFMSRINKLKKANGEIVSLKEVKEAQPGTVKNFGVWIRYNSRSNIRNMYKEYRDTSVSGAVKQMYDEMASRHMARFFSIHVRKAGLIEEAKRAHIQTFSDPEVKFPPIWKKKKIEKQNKTRFAAAKPKLILTA</sequence>
<dbReference type="InterPro" id="IPR021138">
    <property type="entry name" value="Ribosomal_eL20_eukaryotes"/>
</dbReference>
<proteinExistence type="inferred from homology"/>
<dbReference type="InterPro" id="IPR028877">
    <property type="entry name" value="Ribosomal_eL20"/>
</dbReference>
<keyword evidence="7" id="KW-1185">Reference proteome</keyword>
<dbReference type="FunFam" id="3.10.20.10:FF:000002">
    <property type="entry name" value="60S ribosomal protein L18a"/>
    <property type="match status" value="1"/>
</dbReference>
<evidence type="ECO:0000256" key="4">
    <source>
        <dbReference type="PIRNR" id="PIRNR002190"/>
    </source>
</evidence>
<dbReference type="PANTHER" id="PTHR10052">
    <property type="entry name" value="60S RIBOSOMAL PROTEIN L18A"/>
    <property type="match status" value="1"/>
</dbReference>
<evidence type="ECO:0000256" key="3">
    <source>
        <dbReference type="ARBA" id="ARBA00023274"/>
    </source>
</evidence>
<dbReference type="GeneID" id="68105776"/>
<dbReference type="GO" id="GO:0006412">
    <property type="term" value="P:translation"/>
    <property type="evidence" value="ECO:0007669"/>
    <property type="project" value="InterPro"/>
</dbReference>
<comment type="caution">
    <text evidence="6">The sequence shown here is derived from an EMBL/GenBank/DDBJ whole genome shotgun (WGS) entry which is preliminary data.</text>
</comment>
<reference evidence="6 7" key="1">
    <citation type="journal article" date="2018" name="BMC Genomics">
        <title>The genome of Naegleria lovaniensis, the basis for a comparative approach to unravel pathogenicity factors of the human pathogenic amoeba N. fowleri.</title>
        <authorList>
            <person name="Liechti N."/>
            <person name="Schurch N."/>
            <person name="Bruggmann R."/>
            <person name="Wittwer M."/>
        </authorList>
    </citation>
    <scope>NUCLEOTIDE SEQUENCE [LARGE SCALE GENOMIC DNA]</scope>
    <source>
        <strain evidence="6 7">ATCC 30569</strain>
    </source>
</reference>
<protein>
    <recommendedName>
        <fullName evidence="4">60S ribosomal protein L18a</fullName>
    </recommendedName>
</protein>
<evidence type="ECO:0000259" key="5">
    <source>
        <dbReference type="Pfam" id="PF01775"/>
    </source>
</evidence>
<dbReference type="GO" id="GO:1990904">
    <property type="term" value="C:ribonucleoprotein complex"/>
    <property type="evidence" value="ECO:0007669"/>
    <property type="project" value="UniProtKB-KW"/>
</dbReference>
<dbReference type="Gene3D" id="3.10.20.10">
    <property type="match status" value="2"/>
</dbReference>
<dbReference type="SUPFAM" id="SSF160374">
    <property type="entry name" value="RplX-like"/>
    <property type="match status" value="1"/>
</dbReference>
<dbReference type="EMBL" id="PYSW02000006">
    <property type="protein sequence ID" value="KAG2391838.1"/>
    <property type="molecule type" value="Genomic_DNA"/>
</dbReference>
<dbReference type="InterPro" id="IPR023573">
    <property type="entry name" value="Ribosomal_eL20_dom"/>
</dbReference>
<dbReference type="GO" id="GO:0005840">
    <property type="term" value="C:ribosome"/>
    <property type="evidence" value="ECO:0007669"/>
    <property type="project" value="UniProtKB-KW"/>
</dbReference>
<evidence type="ECO:0000256" key="2">
    <source>
        <dbReference type="ARBA" id="ARBA00022980"/>
    </source>
</evidence>
<dbReference type="GO" id="GO:0003735">
    <property type="term" value="F:structural constituent of ribosome"/>
    <property type="evidence" value="ECO:0007669"/>
    <property type="project" value="InterPro"/>
</dbReference>
<dbReference type="FunFam" id="3.10.20.10:FF:000001">
    <property type="entry name" value="60S ribosomal protein L18a"/>
    <property type="match status" value="1"/>
</dbReference>
<keyword evidence="3 4" id="KW-0687">Ribonucleoprotein</keyword>
<name>A0AA88KN87_NAELO</name>
<dbReference type="Proteomes" id="UP000816034">
    <property type="component" value="Unassembled WGS sequence"/>
</dbReference>
<organism evidence="6 7">
    <name type="scientific">Naegleria lovaniensis</name>
    <name type="common">Amoeba</name>
    <dbReference type="NCBI Taxonomy" id="51637"/>
    <lineage>
        <taxon>Eukaryota</taxon>
        <taxon>Discoba</taxon>
        <taxon>Heterolobosea</taxon>
        <taxon>Tetramitia</taxon>
        <taxon>Eutetramitia</taxon>
        <taxon>Vahlkampfiidae</taxon>
        <taxon>Naegleria</taxon>
    </lineage>
</organism>
<evidence type="ECO:0000256" key="1">
    <source>
        <dbReference type="ARBA" id="ARBA00009362"/>
    </source>
</evidence>
<accession>A0AA88KN87</accession>
<feature type="domain" description="Large ribosomal subunit protein eL20" evidence="5">
    <location>
        <begin position="18"/>
        <end position="138"/>
    </location>
</feature>
<comment type="similarity">
    <text evidence="1 4">Belongs to the eukaryotic ribosomal protein eL20 family.</text>
</comment>
<dbReference type="HAMAP" id="MF_00273">
    <property type="entry name" value="Ribosomal_eL20"/>
    <property type="match status" value="1"/>
</dbReference>
<dbReference type="PIRSF" id="PIRSF002190">
    <property type="entry name" value="Ribosomal_L18a"/>
    <property type="match status" value="1"/>
</dbReference>
<evidence type="ECO:0000313" key="7">
    <source>
        <dbReference type="Proteomes" id="UP000816034"/>
    </source>
</evidence>
<evidence type="ECO:0000313" key="6">
    <source>
        <dbReference type="EMBL" id="KAG2391838.1"/>
    </source>
</evidence>